<evidence type="ECO:0000313" key="11">
    <source>
        <dbReference type="Proteomes" id="UP000078348"/>
    </source>
</evidence>
<evidence type="ECO:0000256" key="6">
    <source>
        <dbReference type="ARBA" id="ARBA00022694"/>
    </source>
</evidence>
<evidence type="ECO:0000256" key="8">
    <source>
        <dbReference type="ARBA" id="ARBA00049202"/>
    </source>
</evidence>
<comment type="caution">
    <text evidence="10">The sequence shown here is derived from an EMBL/GenBank/DDBJ whole genome shotgun (WGS) entry which is preliminary data.</text>
</comment>
<keyword evidence="3" id="KW-0489">Methyltransferase</keyword>
<evidence type="ECO:0000256" key="7">
    <source>
        <dbReference type="ARBA" id="ARBA00030554"/>
    </source>
</evidence>
<sequence length="221" mass="25279">MEHKAAKQGIDFDVCKRNLLLKLSKELDKSKKGSVDAPIVDFVEYVNKTPDFCTTSSCSGRFSIFCASYDEEKSAQKGGKWLFVEHRVVTPEELIAKTKEELLRCKGVTLFKLEPFVLHVQCRNWEKAQEMLELAVAAGFRESGILMGRRIMLGIRTTANSMEFPIAENGQLLVTEEYLRYVVEYGNKKFEDNLRRIAVLFQSIREQYPLPEESAKKARIA</sequence>
<reference evidence="10 11" key="1">
    <citation type="submission" date="2016-05" db="EMBL/GenBank/DDBJ databases">
        <title>Nuclear genome of Blastocystis sp. subtype 1 NandII.</title>
        <authorList>
            <person name="Gentekaki E."/>
            <person name="Curtis B."/>
            <person name="Stairs C."/>
            <person name="Eme L."/>
            <person name="Herman E."/>
            <person name="Klimes V."/>
            <person name="Arias M.C."/>
            <person name="Elias M."/>
            <person name="Hilliou F."/>
            <person name="Klute M."/>
            <person name="Malik S.-B."/>
            <person name="Pightling A."/>
            <person name="Rachubinski R."/>
            <person name="Salas D."/>
            <person name="Schlacht A."/>
            <person name="Suga H."/>
            <person name="Archibald J."/>
            <person name="Ball S.G."/>
            <person name="Clark G."/>
            <person name="Dacks J."/>
            <person name="Van Der Giezen M."/>
            <person name="Tsaousis A."/>
            <person name="Roger A."/>
        </authorList>
    </citation>
    <scope>NUCLEOTIDE SEQUENCE [LARGE SCALE GENOMIC DNA]</scope>
    <source>
        <strain evidence="11">ATCC 50177 / NandII</strain>
    </source>
</reference>
<dbReference type="InterPro" id="IPR003827">
    <property type="entry name" value="tRNA_yW-synthesising"/>
</dbReference>
<keyword evidence="11" id="KW-1185">Reference proteome</keyword>
<dbReference type="GO" id="GO:0032259">
    <property type="term" value="P:methylation"/>
    <property type="evidence" value="ECO:0007669"/>
    <property type="project" value="UniProtKB-KW"/>
</dbReference>
<gene>
    <name evidence="10" type="ORF">AV274_1513</name>
</gene>
<evidence type="ECO:0000256" key="4">
    <source>
        <dbReference type="ARBA" id="ARBA00022679"/>
    </source>
</evidence>
<evidence type="ECO:0000259" key="9">
    <source>
        <dbReference type="Pfam" id="PF02676"/>
    </source>
</evidence>
<evidence type="ECO:0000313" key="10">
    <source>
        <dbReference type="EMBL" id="OAO16758.1"/>
    </source>
</evidence>
<dbReference type="STRING" id="478820.A0A196SI91"/>
<evidence type="ECO:0000256" key="5">
    <source>
        <dbReference type="ARBA" id="ARBA00022691"/>
    </source>
</evidence>
<evidence type="ECO:0000256" key="2">
    <source>
        <dbReference type="ARBA" id="ARBA00012750"/>
    </source>
</evidence>
<dbReference type="InterPro" id="IPR036602">
    <property type="entry name" value="tRNA_yW-synthesising-like_sf"/>
</dbReference>
<dbReference type="Pfam" id="PF02676">
    <property type="entry name" value="TYW3"/>
    <property type="match status" value="1"/>
</dbReference>
<proteinExistence type="inferred from homology"/>
<dbReference type="PANTHER" id="PTHR48418:SF1">
    <property type="entry name" value="TRNA WYBUTOSINE-SYNTHESIZING PROTEIN 3"/>
    <property type="match status" value="1"/>
</dbReference>
<evidence type="ECO:0000256" key="3">
    <source>
        <dbReference type="ARBA" id="ARBA00022603"/>
    </source>
</evidence>
<dbReference type="PANTHER" id="PTHR48418">
    <property type="entry name" value="TRNA WYBUTOSINE-SYNTHESIZING PROTEIN 3"/>
    <property type="match status" value="1"/>
</dbReference>
<dbReference type="Gene3D" id="3.30.1960.10">
    <property type="entry name" value="tRNA wybutosine-synthesizing-like"/>
    <property type="match status" value="1"/>
</dbReference>
<evidence type="ECO:0000256" key="1">
    <source>
        <dbReference type="ARBA" id="ARBA00008569"/>
    </source>
</evidence>
<name>A0A196SI91_BLAHN</name>
<dbReference type="EMBL" id="LXWW01000063">
    <property type="protein sequence ID" value="OAO16758.1"/>
    <property type="molecule type" value="Genomic_DNA"/>
</dbReference>
<dbReference type="GO" id="GO:0008168">
    <property type="term" value="F:methyltransferase activity"/>
    <property type="evidence" value="ECO:0007669"/>
    <property type="project" value="UniProtKB-KW"/>
</dbReference>
<dbReference type="EC" id="2.1.1.282" evidence="2"/>
<protein>
    <recommendedName>
        <fullName evidence="2">tRNA(Phe) 7-[(3-amino-3-carboxypropyl)-4-demethylwyosine(37)-N(4)]-methyltransferase</fullName>
        <ecNumber evidence="2">2.1.1.282</ecNumber>
    </recommendedName>
    <alternativeName>
        <fullName evidence="7">tRNA(Phe) 7-((3-amino-3-carboxypropyl)-4-demethylwyosine(37)-N(4))-methyltransferase</fullName>
    </alternativeName>
</protein>
<keyword evidence="4" id="KW-0808">Transferase</keyword>
<comment type="similarity">
    <text evidence="1">Belongs to the TYW3 family.</text>
</comment>
<keyword evidence="6" id="KW-0819">tRNA processing</keyword>
<dbReference type="AlphaFoldDB" id="A0A196SI91"/>
<accession>A0A196SI91</accession>
<organism evidence="10 11">
    <name type="scientific">Blastocystis sp. subtype 1 (strain ATCC 50177 / NandII)</name>
    <dbReference type="NCBI Taxonomy" id="478820"/>
    <lineage>
        <taxon>Eukaryota</taxon>
        <taxon>Sar</taxon>
        <taxon>Stramenopiles</taxon>
        <taxon>Bigyra</taxon>
        <taxon>Opalozoa</taxon>
        <taxon>Opalinata</taxon>
        <taxon>Blastocystidae</taxon>
        <taxon>Blastocystis</taxon>
    </lineage>
</organism>
<keyword evidence="5" id="KW-0949">S-adenosyl-L-methionine</keyword>
<comment type="catalytic activity">
    <reaction evidence="8">
        <text>4-demethyl-7-[(3S)-3-amino-3-carboxypropyl]wyosine(37) in tRNA(Phe) + S-adenosyl-L-methionine = 7-[(3S)-3-amino-3-carboxypropyl]wyosine(37) in tRNA(Phe) + S-adenosyl-L-homocysteine + H(+)</text>
        <dbReference type="Rhea" id="RHEA:36635"/>
        <dbReference type="Rhea" id="RHEA-COMP:10378"/>
        <dbReference type="Rhea" id="RHEA-COMP:10379"/>
        <dbReference type="ChEBI" id="CHEBI:15378"/>
        <dbReference type="ChEBI" id="CHEBI:57856"/>
        <dbReference type="ChEBI" id="CHEBI:59789"/>
        <dbReference type="ChEBI" id="CHEBI:73543"/>
        <dbReference type="ChEBI" id="CHEBI:73550"/>
        <dbReference type="EC" id="2.1.1.282"/>
    </reaction>
</comment>
<dbReference type="OrthoDB" id="263283at2759"/>
<feature type="domain" description="tRNA wybutosine-synthesizing protein" evidence="9">
    <location>
        <begin position="16"/>
        <end position="205"/>
    </location>
</feature>
<dbReference type="SUPFAM" id="SSF111278">
    <property type="entry name" value="SSo0622-like"/>
    <property type="match status" value="1"/>
</dbReference>
<dbReference type="GO" id="GO:0008033">
    <property type="term" value="P:tRNA processing"/>
    <property type="evidence" value="ECO:0007669"/>
    <property type="project" value="UniProtKB-KW"/>
</dbReference>
<dbReference type="Proteomes" id="UP000078348">
    <property type="component" value="Unassembled WGS sequence"/>
</dbReference>